<organism evidence="9 10">
    <name type="scientific">Pantherophis guttatus</name>
    <name type="common">Corn snake</name>
    <name type="synonym">Elaphe guttata</name>
    <dbReference type="NCBI Taxonomy" id="94885"/>
    <lineage>
        <taxon>Eukaryota</taxon>
        <taxon>Metazoa</taxon>
        <taxon>Chordata</taxon>
        <taxon>Craniata</taxon>
        <taxon>Vertebrata</taxon>
        <taxon>Euteleostomi</taxon>
        <taxon>Lepidosauria</taxon>
        <taxon>Squamata</taxon>
        <taxon>Bifurcata</taxon>
        <taxon>Unidentata</taxon>
        <taxon>Episquamata</taxon>
        <taxon>Toxicofera</taxon>
        <taxon>Serpentes</taxon>
        <taxon>Colubroidea</taxon>
        <taxon>Colubridae</taxon>
        <taxon>Colubrinae</taxon>
        <taxon>Pantherophis</taxon>
    </lineage>
</organism>
<comment type="subcellular location">
    <subcellularLocation>
        <location evidence="1">Cytoplasm</location>
        <location evidence="1">Cytoskeleton</location>
    </subcellularLocation>
</comment>
<reference evidence="10" key="1">
    <citation type="submission" date="2025-08" db="UniProtKB">
        <authorList>
            <consortium name="RefSeq"/>
        </authorList>
    </citation>
    <scope>IDENTIFICATION</scope>
    <source>
        <tissue evidence="10">Blood</tissue>
    </source>
</reference>
<dbReference type="GO" id="GO:0005856">
    <property type="term" value="C:cytoskeleton"/>
    <property type="evidence" value="ECO:0007669"/>
    <property type="project" value="UniProtKB-SubCell"/>
</dbReference>
<evidence type="ECO:0000256" key="4">
    <source>
        <dbReference type="ARBA" id="ARBA00023212"/>
    </source>
</evidence>
<keyword evidence="9" id="KW-1185">Reference proteome</keyword>
<dbReference type="KEGG" id="pgut:117675104"/>
<evidence type="ECO:0000256" key="1">
    <source>
        <dbReference type="ARBA" id="ARBA00004245"/>
    </source>
</evidence>
<dbReference type="SMART" id="SM00268">
    <property type="entry name" value="ACTIN"/>
    <property type="match status" value="1"/>
</dbReference>
<dbReference type="OrthoDB" id="337660at2759"/>
<dbReference type="CTD" id="55860"/>
<keyword evidence="4" id="KW-0206">Cytoskeleton</keyword>
<dbReference type="GeneID" id="117675104"/>
<sequence>MPLYEGLGSGGEKTAVVIDLGAAFTKCGFAGETGPRCVIPSEIKKPGVSKPIRIVQYNINTEELYSYLKEFIHMLYFRHLLVNPRDRRVVIVESVLCPSHFRETLTKVLFKYFEVPSVLFAPSHLMSLLTLGINSAMVLDCGYTESLVLPIYEGIPVLSCWGALPLGGKAIHKELEYQLLEQSTVDTGAIKGQSLTSVMGSVPEDIVEDIKVRTCFVSDLQRGLKIQAAKFDMDDSAKRPTPPPDVDYPLDGEKILHINGSIRDSVVEVLFVQDNEEKSVATLILDSLMECPIDTRKQLAENLIVIGGTAMLPGFLHRLMAEIRYLVEKPKYKEILASKTFRVHTPPAKPNCVAWLGGGIFGALQDILGSRSVSKEYYNQTGRIPDWCCLNNPPLEMMFDVGKTPPPLMKRAFSTEK</sequence>
<proteinExistence type="inferred from homology"/>
<evidence type="ECO:0000256" key="8">
    <source>
        <dbReference type="RuleBase" id="RU000487"/>
    </source>
</evidence>
<comment type="similarity">
    <text evidence="2 8">Belongs to the actin family.</text>
</comment>
<evidence type="ECO:0000256" key="6">
    <source>
        <dbReference type="ARBA" id="ARBA00064491"/>
    </source>
</evidence>
<dbReference type="RefSeq" id="XP_034289326.1">
    <property type="nucleotide sequence ID" value="XM_034433435.2"/>
</dbReference>
<dbReference type="InParanoid" id="A0A6P9DAW3"/>
<dbReference type="Gene3D" id="3.30.420.40">
    <property type="match status" value="2"/>
</dbReference>
<dbReference type="InterPro" id="IPR043129">
    <property type="entry name" value="ATPase_NBD"/>
</dbReference>
<dbReference type="Pfam" id="PF00022">
    <property type="entry name" value="Actin"/>
    <property type="match status" value="2"/>
</dbReference>
<evidence type="ECO:0000256" key="2">
    <source>
        <dbReference type="ARBA" id="ARBA00006752"/>
    </source>
</evidence>
<accession>A0A6P9DAW3</accession>
<dbReference type="AlphaFoldDB" id="A0A6P9DAW3"/>
<protein>
    <recommendedName>
        <fullName evidence="7">Actin-related protein 10</fullName>
    </recommendedName>
</protein>
<comment type="subunit">
    <text evidence="6">Subunit of dynactin, a multiprotein complex part of a tripartite complex with dynein and a adapter, such as BICDL1, BICD2 or HOOK3. The dynactin complex is built around ACTR1A/ACTB filament and consists of an actin-related filament composed of a shoulder domain, a pointed end and a barbed end. Its length is defined by its flexible shoulder domain. The soulder is composed of 2 DCTN1 subunits, 4 DCTN2 and 2 DCTN3. The 4 DCNT2 (via N-terminus) bind the ACTR1A filament and act as molecular rulers to determine the length. The pointed end is important for binding dynein-dynactin cargo adapters. Consists of 4 subunits: ACTR10, DCNT4, DCTN5 and DCTN6. The barbed end is composed of a CAPZA1:CAPZB heterodimers, which binds ACTR1A/ACTB filament and dynactin and stabilizes dynactin.</text>
</comment>
<dbReference type="OMA" id="WERDNDN"/>
<keyword evidence="3" id="KW-0963">Cytoplasm</keyword>
<dbReference type="Gene3D" id="3.90.640.10">
    <property type="entry name" value="Actin, Chain A, domain 4"/>
    <property type="match status" value="1"/>
</dbReference>
<comment type="function">
    <text evidence="5">Part of the dynactin complex that activates the molecular motor dynein for ultra-processive transport along microtubules.</text>
</comment>
<evidence type="ECO:0000256" key="7">
    <source>
        <dbReference type="ARBA" id="ARBA00068878"/>
    </source>
</evidence>
<dbReference type="InterPro" id="IPR004000">
    <property type="entry name" value="Actin"/>
</dbReference>
<evidence type="ECO:0000256" key="3">
    <source>
        <dbReference type="ARBA" id="ARBA00022490"/>
    </source>
</evidence>
<dbReference type="FunCoup" id="A0A6P9DAW3">
    <property type="interactions" value="281"/>
</dbReference>
<dbReference type="FunFam" id="3.30.420.40:FF:000075">
    <property type="entry name" value="Actin-related protein 10 homolog"/>
    <property type="match status" value="1"/>
</dbReference>
<dbReference type="Proteomes" id="UP001652622">
    <property type="component" value="Unplaced"/>
</dbReference>
<evidence type="ECO:0000313" key="10">
    <source>
        <dbReference type="RefSeq" id="XP_034289326.1"/>
    </source>
</evidence>
<gene>
    <name evidence="10" type="primary">ACTR10</name>
</gene>
<dbReference type="PANTHER" id="PTHR11937">
    <property type="entry name" value="ACTIN"/>
    <property type="match status" value="1"/>
</dbReference>
<dbReference type="SUPFAM" id="SSF53067">
    <property type="entry name" value="Actin-like ATPase domain"/>
    <property type="match status" value="2"/>
</dbReference>
<name>A0A6P9DAW3_PANGU</name>
<dbReference type="FunFam" id="3.90.640.10:FF:000017">
    <property type="entry name" value="Actin-related protein 10 homolog"/>
    <property type="match status" value="1"/>
</dbReference>
<dbReference type="CDD" id="cd10207">
    <property type="entry name" value="ASKHA_NBD_Arp10"/>
    <property type="match status" value="1"/>
</dbReference>
<evidence type="ECO:0000256" key="5">
    <source>
        <dbReference type="ARBA" id="ARBA00034687"/>
    </source>
</evidence>
<evidence type="ECO:0000313" key="9">
    <source>
        <dbReference type="Proteomes" id="UP001652622"/>
    </source>
</evidence>